<dbReference type="Pfam" id="PF00031">
    <property type="entry name" value="Cystatin"/>
    <property type="match status" value="1"/>
</dbReference>
<evidence type="ECO:0000256" key="2">
    <source>
        <dbReference type="ARBA" id="ARBA00022704"/>
    </source>
</evidence>
<evidence type="ECO:0000256" key="4">
    <source>
        <dbReference type="SAM" id="MobiDB-lite"/>
    </source>
</evidence>
<dbReference type="Gene3D" id="3.10.450.10">
    <property type="match status" value="1"/>
</dbReference>
<dbReference type="PANTHER" id="PTHR11413:SF116">
    <property type="entry name" value="MULTICYSTATIN"/>
    <property type="match status" value="1"/>
</dbReference>
<dbReference type="InParanoid" id="A0A2P5DGH0"/>
<dbReference type="GO" id="GO:0004869">
    <property type="term" value="F:cysteine-type endopeptidase inhibitor activity"/>
    <property type="evidence" value="ECO:0007669"/>
    <property type="project" value="UniProtKB-KW"/>
</dbReference>
<dbReference type="InterPro" id="IPR027214">
    <property type="entry name" value="Cystatin"/>
</dbReference>
<keyword evidence="7" id="KW-1185">Reference proteome</keyword>
<feature type="domain" description="Cystatin" evidence="5">
    <location>
        <begin position="79"/>
        <end position="149"/>
    </location>
</feature>
<dbReference type="CDD" id="cd00042">
    <property type="entry name" value="CY"/>
    <property type="match status" value="1"/>
</dbReference>
<protein>
    <recommendedName>
        <fullName evidence="3">Cysteine proteinase inhibitor</fullName>
    </recommendedName>
</protein>
<name>A0A2P5DGH0_TREOI</name>
<feature type="region of interest" description="Disordered" evidence="4">
    <location>
        <begin position="1"/>
        <end position="36"/>
    </location>
</feature>
<accession>A0A2P5DGH0</accession>
<evidence type="ECO:0000256" key="3">
    <source>
        <dbReference type="RuleBase" id="RU362130"/>
    </source>
</evidence>
<dbReference type="Proteomes" id="UP000237000">
    <property type="component" value="Unassembled WGS sequence"/>
</dbReference>
<gene>
    <name evidence="6" type="ORF">TorRG33x02_252100</name>
</gene>
<keyword evidence="2 3" id="KW-0789">Thiol protease inhibitor</keyword>
<evidence type="ECO:0000313" key="6">
    <source>
        <dbReference type="EMBL" id="PON72412.1"/>
    </source>
</evidence>
<feature type="compositionally biased region" description="Low complexity" evidence="4">
    <location>
        <begin position="1"/>
        <end position="15"/>
    </location>
</feature>
<dbReference type="InterPro" id="IPR000010">
    <property type="entry name" value="Cystatin_dom"/>
</dbReference>
<sequence length="168" mass="18812">MSDFGSSGSKSFPGPEKMSSQPPQTQPWDFKIPTRELPSLPPEIIKQNVREYREQVKKYEGFYIESSRPLQFKFKLTGGGIMSFDPNHEISKTLAEFAVNEYNDNENKGPPLGITRIVRVNVELGSPMTYFITLQASDSGFYEAKVWTKVGENSLSQLNPNGSPKGSL</sequence>
<dbReference type="OrthoDB" id="1596073at2759"/>
<evidence type="ECO:0000256" key="1">
    <source>
        <dbReference type="ARBA" id="ARBA00022690"/>
    </source>
</evidence>
<dbReference type="InterPro" id="IPR046350">
    <property type="entry name" value="Cystatin_sf"/>
</dbReference>
<dbReference type="FunCoup" id="A0A2P5DGH0">
    <property type="interactions" value="5"/>
</dbReference>
<reference evidence="7" key="1">
    <citation type="submission" date="2016-06" db="EMBL/GenBank/DDBJ databases">
        <title>Parallel loss of symbiosis genes in relatives of nitrogen-fixing non-legume Parasponia.</title>
        <authorList>
            <person name="Van Velzen R."/>
            <person name="Holmer R."/>
            <person name="Bu F."/>
            <person name="Rutten L."/>
            <person name="Van Zeijl A."/>
            <person name="Liu W."/>
            <person name="Santuari L."/>
            <person name="Cao Q."/>
            <person name="Sharma T."/>
            <person name="Shen D."/>
            <person name="Roswanjaya Y."/>
            <person name="Wardhani T."/>
            <person name="Kalhor M.S."/>
            <person name="Jansen J."/>
            <person name="Van den Hoogen J."/>
            <person name="Gungor B."/>
            <person name="Hartog M."/>
            <person name="Hontelez J."/>
            <person name="Verver J."/>
            <person name="Yang W.-C."/>
            <person name="Schijlen E."/>
            <person name="Repin R."/>
            <person name="Schilthuizen M."/>
            <person name="Schranz E."/>
            <person name="Heidstra R."/>
            <person name="Miyata K."/>
            <person name="Fedorova E."/>
            <person name="Kohlen W."/>
            <person name="Bisseling T."/>
            <person name="Smit S."/>
            <person name="Geurts R."/>
        </authorList>
    </citation>
    <scope>NUCLEOTIDE SEQUENCE [LARGE SCALE GENOMIC DNA]</scope>
    <source>
        <strain evidence="7">cv. RG33-2</strain>
    </source>
</reference>
<keyword evidence="1 3" id="KW-0646">Protease inhibitor</keyword>
<evidence type="ECO:0000313" key="7">
    <source>
        <dbReference type="Proteomes" id="UP000237000"/>
    </source>
</evidence>
<comment type="caution">
    <text evidence="6">The sequence shown here is derived from an EMBL/GenBank/DDBJ whole genome shotgun (WGS) entry which is preliminary data.</text>
</comment>
<dbReference type="EMBL" id="JXTC01000272">
    <property type="protein sequence ID" value="PON72412.1"/>
    <property type="molecule type" value="Genomic_DNA"/>
</dbReference>
<feature type="compositionally biased region" description="Polar residues" evidence="4">
    <location>
        <begin position="18"/>
        <end position="27"/>
    </location>
</feature>
<dbReference type="SUPFAM" id="SSF54403">
    <property type="entry name" value="Cystatin/monellin"/>
    <property type="match status" value="1"/>
</dbReference>
<dbReference type="PANTHER" id="PTHR11413">
    <property type="entry name" value="CYSTATIN FAMILY MEMBER"/>
    <property type="match status" value="1"/>
</dbReference>
<comment type="similarity">
    <text evidence="3">Belongs to the cystatin family. Phytocystatin subfamily.</text>
</comment>
<proteinExistence type="inferred from homology"/>
<evidence type="ECO:0000259" key="5">
    <source>
        <dbReference type="Pfam" id="PF00031"/>
    </source>
</evidence>
<organism evidence="6 7">
    <name type="scientific">Trema orientale</name>
    <name type="common">Charcoal tree</name>
    <name type="synonym">Celtis orientalis</name>
    <dbReference type="NCBI Taxonomy" id="63057"/>
    <lineage>
        <taxon>Eukaryota</taxon>
        <taxon>Viridiplantae</taxon>
        <taxon>Streptophyta</taxon>
        <taxon>Embryophyta</taxon>
        <taxon>Tracheophyta</taxon>
        <taxon>Spermatophyta</taxon>
        <taxon>Magnoliopsida</taxon>
        <taxon>eudicotyledons</taxon>
        <taxon>Gunneridae</taxon>
        <taxon>Pentapetalae</taxon>
        <taxon>rosids</taxon>
        <taxon>fabids</taxon>
        <taxon>Rosales</taxon>
        <taxon>Cannabaceae</taxon>
        <taxon>Trema</taxon>
    </lineage>
</organism>
<dbReference type="AlphaFoldDB" id="A0A2P5DGH0"/>